<gene>
    <name evidence="2" type="ORF">F4Y08_04260</name>
</gene>
<feature type="domain" description="ISXO2-like transposase" evidence="1">
    <location>
        <begin position="2"/>
        <end position="41"/>
    </location>
</feature>
<proteinExistence type="predicted"/>
<organism evidence="2">
    <name type="scientific">Caldilineaceae bacterium SB0662_bin_9</name>
    <dbReference type="NCBI Taxonomy" id="2605258"/>
    <lineage>
        <taxon>Bacteria</taxon>
        <taxon>Bacillati</taxon>
        <taxon>Chloroflexota</taxon>
        <taxon>Caldilineae</taxon>
        <taxon>Caldilineales</taxon>
        <taxon>Caldilineaceae</taxon>
    </lineage>
</organism>
<reference evidence="2" key="1">
    <citation type="submission" date="2019-09" db="EMBL/GenBank/DDBJ databases">
        <title>Characterisation of the sponge microbiome using genome-centric metagenomics.</title>
        <authorList>
            <person name="Engelberts J.P."/>
            <person name="Robbins S.J."/>
            <person name="De Goeij J.M."/>
            <person name="Aranda M."/>
            <person name="Bell S.C."/>
            <person name="Webster N.S."/>
        </authorList>
    </citation>
    <scope>NUCLEOTIDE SEQUENCE</scope>
    <source>
        <strain evidence="2">SB0662_bin_9</strain>
    </source>
</reference>
<dbReference type="Pfam" id="PF12762">
    <property type="entry name" value="DDE_Tnp_IS1595"/>
    <property type="match status" value="1"/>
</dbReference>
<evidence type="ECO:0000313" key="2">
    <source>
        <dbReference type="EMBL" id="MYD89543.1"/>
    </source>
</evidence>
<evidence type="ECO:0000259" key="1">
    <source>
        <dbReference type="Pfam" id="PF12762"/>
    </source>
</evidence>
<accession>A0A6B1DS84</accession>
<sequence>MHINTIEGFWLPLKRQWHGTHHQSSPVYTNAYAVEACYKHNNQKERNLFGKFIKRAMDAY</sequence>
<comment type="caution">
    <text evidence="2">The sequence shown here is derived from an EMBL/GenBank/DDBJ whole genome shotgun (WGS) entry which is preliminary data.</text>
</comment>
<dbReference type="InterPro" id="IPR024445">
    <property type="entry name" value="Tnp_ISXO2-like"/>
</dbReference>
<dbReference type="AlphaFoldDB" id="A0A6B1DS84"/>
<name>A0A6B1DS84_9CHLR</name>
<protein>
    <submittedName>
        <fullName evidence="2">Transposase</fullName>
    </submittedName>
</protein>
<dbReference type="EMBL" id="VXPY01000027">
    <property type="protein sequence ID" value="MYD89543.1"/>
    <property type="molecule type" value="Genomic_DNA"/>
</dbReference>